<name>A0A8H7S6U0_9FUNG</name>
<sequence length="131" mass="15257">MDHLFPSPPSSPTAQYDQQVVDKVICGSCDKVLSSDWFCSDCHKRCETCNRFLSAEEHCTRCWTFDTRYNTFVRKPRYYHYHHNHGSLQPPPSPPVHNQHILSTSTIRTMNYYHAVMTTNNATTSLPHSFY</sequence>
<reference evidence="1 2" key="1">
    <citation type="submission" date="2020-12" db="EMBL/GenBank/DDBJ databases">
        <title>Metabolic potential, ecology and presence of endohyphal bacteria is reflected in genomic diversity of Mucoromycotina.</title>
        <authorList>
            <person name="Muszewska A."/>
            <person name="Okrasinska A."/>
            <person name="Steczkiewicz K."/>
            <person name="Drgas O."/>
            <person name="Orlowska M."/>
            <person name="Perlinska-Lenart U."/>
            <person name="Aleksandrzak-Piekarczyk T."/>
            <person name="Szatraj K."/>
            <person name="Zielenkiewicz U."/>
            <person name="Pilsyk S."/>
            <person name="Malc E."/>
            <person name="Mieczkowski P."/>
            <person name="Kruszewska J.S."/>
            <person name="Biernat P."/>
            <person name="Pawlowska J."/>
        </authorList>
    </citation>
    <scope>NUCLEOTIDE SEQUENCE [LARGE SCALE GENOMIC DNA]</scope>
    <source>
        <strain evidence="1 2">CBS 142.35</strain>
    </source>
</reference>
<dbReference type="Proteomes" id="UP000646827">
    <property type="component" value="Unassembled WGS sequence"/>
</dbReference>
<evidence type="ECO:0000313" key="2">
    <source>
        <dbReference type="Proteomes" id="UP000646827"/>
    </source>
</evidence>
<dbReference type="OrthoDB" id="2287259at2759"/>
<evidence type="ECO:0000313" key="1">
    <source>
        <dbReference type="EMBL" id="KAG2223877.1"/>
    </source>
</evidence>
<gene>
    <name evidence="1" type="ORF">INT45_012750</name>
</gene>
<proteinExistence type="predicted"/>
<comment type="caution">
    <text evidence="1">The sequence shown here is derived from an EMBL/GenBank/DDBJ whole genome shotgun (WGS) entry which is preliminary data.</text>
</comment>
<dbReference type="EMBL" id="JAEPRB010000053">
    <property type="protein sequence ID" value="KAG2223877.1"/>
    <property type="molecule type" value="Genomic_DNA"/>
</dbReference>
<keyword evidence="2" id="KW-1185">Reference proteome</keyword>
<accession>A0A8H7S6U0</accession>
<dbReference type="AlphaFoldDB" id="A0A8H7S6U0"/>
<protein>
    <submittedName>
        <fullName evidence="1">Uncharacterized protein</fullName>
    </submittedName>
</protein>
<organism evidence="1 2">
    <name type="scientific">Circinella minor</name>
    <dbReference type="NCBI Taxonomy" id="1195481"/>
    <lineage>
        <taxon>Eukaryota</taxon>
        <taxon>Fungi</taxon>
        <taxon>Fungi incertae sedis</taxon>
        <taxon>Mucoromycota</taxon>
        <taxon>Mucoromycotina</taxon>
        <taxon>Mucoromycetes</taxon>
        <taxon>Mucorales</taxon>
        <taxon>Lichtheimiaceae</taxon>
        <taxon>Circinella</taxon>
    </lineage>
</organism>